<sequence>MSLSPENEFEPTFDNVLRMGGNTQNNETEKPPVFIEDVARLAGVSPITVSRAIRTPSKVSVEKQNRIREAIEATGYKPDSIARALRSGRTNIVLGFISNMFSQQFAKAVRGCSLILEESGYQFLIGETTYSYKKESAIISDLQQLKPAAVFFTGVIELEENREQLRKLKIPIMETWAYPRDPIDLLVGISNTDGGKLAARHLANKGYKEVAFIGRGGGRGALRYQGFADECERSGISIVKKIHCKEVIDINDGRKVFHELYADGNMIKAVFCANELLATGVYLAARDAGLRIPQDLAIIGFGDNDLASSLQPGITTIRFDSEALGQHAGRMILASLRGEKLNQKTRYMPLSVIERGST</sequence>
<dbReference type="Pfam" id="PF00356">
    <property type="entry name" value="LacI"/>
    <property type="match status" value="1"/>
</dbReference>
<dbReference type="PANTHER" id="PTHR30146">
    <property type="entry name" value="LACI-RELATED TRANSCRIPTIONAL REPRESSOR"/>
    <property type="match status" value="1"/>
</dbReference>
<dbReference type="Gene3D" id="3.40.50.2300">
    <property type="match status" value="2"/>
</dbReference>
<organism evidence="6 7">
    <name type="scientific">Paenochrobactrum gallinarii</name>
    <dbReference type="NCBI Taxonomy" id="643673"/>
    <lineage>
        <taxon>Bacteria</taxon>
        <taxon>Pseudomonadati</taxon>
        <taxon>Pseudomonadota</taxon>
        <taxon>Alphaproteobacteria</taxon>
        <taxon>Hyphomicrobiales</taxon>
        <taxon>Brucellaceae</taxon>
        <taxon>Paenochrobactrum</taxon>
    </lineage>
</organism>
<keyword evidence="3" id="KW-0804">Transcription</keyword>
<reference evidence="6 7" key="1">
    <citation type="submission" date="2020-08" db="EMBL/GenBank/DDBJ databases">
        <title>Genomic Encyclopedia of Type Strains, Phase IV (KMG-IV): sequencing the most valuable type-strain genomes for metagenomic binning, comparative biology and taxonomic classification.</title>
        <authorList>
            <person name="Goeker M."/>
        </authorList>
    </citation>
    <scope>NUCLEOTIDE SEQUENCE [LARGE SCALE GENOMIC DNA]</scope>
    <source>
        <strain evidence="6 7">DSM 22336</strain>
    </source>
</reference>
<dbReference type="CDD" id="cd01392">
    <property type="entry name" value="HTH_LacI"/>
    <property type="match status" value="1"/>
</dbReference>
<evidence type="ECO:0000256" key="4">
    <source>
        <dbReference type="SAM" id="MobiDB-lite"/>
    </source>
</evidence>
<feature type="domain" description="HTH lacI-type" evidence="5">
    <location>
        <begin position="35"/>
        <end position="87"/>
    </location>
</feature>
<gene>
    <name evidence="6" type="ORF">FHS77_002627</name>
</gene>
<dbReference type="PROSITE" id="PS00356">
    <property type="entry name" value="HTH_LACI_1"/>
    <property type="match status" value="1"/>
</dbReference>
<accession>A0A841M2R3</accession>
<evidence type="ECO:0000259" key="5">
    <source>
        <dbReference type="PROSITE" id="PS50932"/>
    </source>
</evidence>
<dbReference type="PROSITE" id="PS50932">
    <property type="entry name" value="HTH_LACI_2"/>
    <property type="match status" value="1"/>
</dbReference>
<dbReference type="Pfam" id="PF13377">
    <property type="entry name" value="Peripla_BP_3"/>
    <property type="match status" value="1"/>
</dbReference>
<dbReference type="InterPro" id="IPR028082">
    <property type="entry name" value="Peripla_BP_I"/>
</dbReference>
<evidence type="ECO:0000313" key="6">
    <source>
        <dbReference type="EMBL" id="MBB6262059.1"/>
    </source>
</evidence>
<name>A0A841M2R3_9HYPH</name>
<keyword evidence="2" id="KW-0238">DNA-binding</keyword>
<evidence type="ECO:0000313" key="7">
    <source>
        <dbReference type="Proteomes" id="UP000555393"/>
    </source>
</evidence>
<dbReference type="Proteomes" id="UP000555393">
    <property type="component" value="Unassembled WGS sequence"/>
</dbReference>
<evidence type="ECO:0000256" key="3">
    <source>
        <dbReference type="ARBA" id="ARBA00023163"/>
    </source>
</evidence>
<dbReference type="InterPro" id="IPR046335">
    <property type="entry name" value="LacI/GalR-like_sensor"/>
</dbReference>
<dbReference type="InterPro" id="IPR000843">
    <property type="entry name" value="HTH_LacI"/>
</dbReference>
<dbReference type="InterPro" id="IPR010982">
    <property type="entry name" value="Lambda_DNA-bd_dom_sf"/>
</dbReference>
<feature type="region of interest" description="Disordered" evidence="4">
    <location>
        <begin position="1"/>
        <end position="31"/>
    </location>
</feature>
<protein>
    <submittedName>
        <fullName evidence="6">LacI family gluconate utilization system Gnt-I transcriptional repressor</fullName>
    </submittedName>
</protein>
<dbReference type="PANTHER" id="PTHR30146:SF33">
    <property type="entry name" value="TRANSCRIPTIONAL REGULATOR"/>
    <property type="match status" value="1"/>
</dbReference>
<proteinExistence type="predicted"/>
<dbReference type="SUPFAM" id="SSF53822">
    <property type="entry name" value="Periplasmic binding protein-like I"/>
    <property type="match status" value="1"/>
</dbReference>
<dbReference type="EMBL" id="JACIIU010000016">
    <property type="protein sequence ID" value="MBB6262059.1"/>
    <property type="molecule type" value="Genomic_DNA"/>
</dbReference>
<dbReference type="AlphaFoldDB" id="A0A841M2R3"/>
<dbReference type="GO" id="GO:0000976">
    <property type="term" value="F:transcription cis-regulatory region binding"/>
    <property type="evidence" value="ECO:0007669"/>
    <property type="project" value="TreeGrafter"/>
</dbReference>
<dbReference type="Gene3D" id="1.10.260.40">
    <property type="entry name" value="lambda repressor-like DNA-binding domains"/>
    <property type="match status" value="1"/>
</dbReference>
<evidence type="ECO:0000256" key="1">
    <source>
        <dbReference type="ARBA" id="ARBA00023015"/>
    </source>
</evidence>
<keyword evidence="1" id="KW-0805">Transcription regulation</keyword>
<dbReference type="GO" id="GO:0003700">
    <property type="term" value="F:DNA-binding transcription factor activity"/>
    <property type="evidence" value="ECO:0007669"/>
    <property type="project" value="TreeGrafter"/>
</dbReference>
<dbReference type="SUPFAM" id="SSF47413">
    <property type="entry name" value="lambda repressor-like DNA-binding domains"/>
    <property type="match status" value="1"/>
</dbReference>
<comment type="caution">
    <text evidence="6">The sequence shown here is derived from an EMBL/GenBank/DDBJ whole genome shotgun (WGS) entry which is preliminary data.</text>
</comment>
<dbReference type="CDD" id="cd01575">
    <property type="entry name" value="PBP1_GntR"/>
    <property type="match status" value="1"/>
</dbReference>
<keyword evidence="7" id="KW-1185">Reference proteome</keyword>
<evidence type="ECO:0000256" key="2">
    <source>
        <dbReference type="ARBA" id="ARBA00023125"/>
    </source>
</evidence>
<dbReference type="RefSeq" id="WP_184223999.1">
    <property type="nucleotide sequence ID" value="NZ_JACIIU010000016.1"/>
</dbReference>
<dbReference type="SMART" id="SM00354">
    <property type="entry name" value="HTH_LACI"/>
    <property type="match status" value="1"/>
</dbReference>